<evidence type="ECO:0000256" key="2">
    <source>
        <dbReference type="SAM" id="Phobius"/>
    </source>
</evidence>
<dbReference type="Pfam" id="PF13727">
    <property type="entry name" value="CoA_binding_3"/>
    <property type="match status" value="1"/>
</dbReference>
<feature type="transmembrane region" description="Helical" evidence="2">
    <location>
        <begin position="45"/>
        <end position="67"/>
    </location>
</feature>
<organism evidence="4 5">
    <name type="scientific">Marinomonas transparens</name>
    <dbReference type="NCBI Taxonomy" id="2795388"/>
    <lineage>
        <taxon>Bacteria</taxon>
        <taxon>Pseudomonadati</taxon>
        <taxon>Pseudomonadota</taxon>
        <taxon>Gammaproteobacteria</taxon>
        <taxon>Oceanospirillales</taxon>
        <taxon>Oceanospirillaceae</taxon>
        <taxon>Marinomonas</taxon>
    </lineage>
</organism>
<comment type="caution">
    <text evidence="4">The sequence shown here is derived from an EMBL/GenBank/DDBJ whole genome shotgun (WGS) entry which is preliminary data.</text>
</comment>
<dbReference type="InterPro" id="IPR036291">
    <property type="entry name" value="NAD(P)-bd_dom_sf"/>
</dbReference>
<name>A0A934JT14_9GAMM</name>
<dbReference type="EMBL" id="JAEMNX010000009">
    <property type="protein sequence ID" value="MBJ7537797.1"/>
    <property type="molecule type" value="Genomic_DNA"/>
</dbReference>
<dbReference type="Proteomes" id="UP000628710">
    <property type="component" value="Unassembled WGS sequence"/>
</dbReference>
<evidence type="ECO:0000259" key="3">
    <source>
        <dbReference type="Pfam" id="PF02719"/>
    </source>
</evidence>
<dbReference type="SUPFAM" id="SSF51735">
    <property type="entry name" value="NAD(P)-binding Rossmann-fold domains"/>
    <property type="match status" value="2"/>
</dbReference>
<dbReference type="Gene3D" id="3.40.50.720">
    <property type="entry name" value="NAD(P)-binding Rossmann-like Domain"/>
    <property type="match status" value="2"/>
</dbReference>
<keyword evidence="2" id="KW-1133">Transmembrane helix</keyword>
<dbReference type="Pfam" id="PF02719">
    <property type="entry name" value="Polysacc_synt_2"/>
    <property type="match status" value="1"/>
</dbReference>
<dbReference type="InterPro" id="IPR051203">
    <property type="entry name" value="Polysaccharide_Synthase-Rel"/>
</dbReference>
<dbReference type="RefSeq" id="WP_199468002.1">
    <property type="nucleotide sequence ID" value="NZ_JAEMNX010000009.1"/>
</dbReference>
<sequence>MVKKLDFLWSLPRTYKRLISLAVDAIFVFLAFAFAYWARLGEFSLFAYQSIWFVVAGTIAVTLFSNVKLGLYRAILRYLTFHAFTAILVGAAISALSITTFAYFFGANIPRTVPIIYFPFLVMLCGGSRVLVRALLIQKPRKGYESVLVFGAGSAGRQLSLALRQASNYRVKGFIDHDTSLANTIIQGVPVYHVDKIAELIAKYDIGKVLLAIPRASRSDRKKVIGQLLPYAVEVLTVPDFDDIVTGKAKVNELQDVAVDDLLGRDVVEPVASLMQSNIFGKVVMVTGAGGSIGSELCRQILTQQPSVLILFDVSEFAVYQIDKELNEILQQESFSVKIIPLIGSVQRLNRLASIMKAFRVNTVYHAAAYKHVPLVEYNVVEGVRNNAFGTYYSAKAAIESGVESFVLISTDKAVRPTNVMGATKRMAELGLQALAEAEAKKAAKQEKFTRFCMVRFGNVLGSSGSVIPVFKKQIRENLPITVTHPDIIRYFMTIPEAAQLVIQAGAMGKGGDVFVLDMGEPVKIVDLAENLIRLSGLEVKSTANPNGDIEIQFTGLRPGEKLFEELLIGDNVQETQHKRIMTANERFLTLSDFMETMERLDKACHEFDNEKVREILIEAPTDFQPTDGIGDLVWNAKKAQEQDASDSNVISLRGEL</sequence>
<dbReference type="CDD" id="cd05237">
    <property type="entry name" value="UDP_invert_4-6DH_SDR_e"/>
    <property type="match status" value="1"/>
</dbReference>
<dbReference type="PANTHER" id="PTHR43318:SF1">
    <property type="entry name" value="POLYSACCHARIDE BIOSYNTHESIS PROTEIN EPSC-RELATED"/>
    <property type="match status" value="1"/>
</dbReference>
<evidence type="ECO:0000256" key="1">
    <source>
        <dbReference type="ARBA" id="ARBA00007430"/>
    </source>
</evidence>
<keyword evidence="5" id="KW-1185">Reference proteome</keyword>
<feature type="transmembrane region" description="Helical" evidence="2">
    <location>
        <begin position="116"/>
        <end position="136"/>
    </location>
</feature>
<reference evidence="4" key="1">
    <citation type="submission" date="2020-12" db="EMBL/GenBank/DDBJ databases">
        <title>Marinomonas arctica sp. nov., a psychrotolerant bacterium isolated from the Arctic.</title>
        <authorList>
            <person name="Zhang Y."/>
        </authorList>
    </citation>
    <scope>NUCLEOTIDE SEQUENCE</scope>
    <source>
        <strain evidence="4">C1424</strain>
    </source>
</reference>
<evidence type="ECO:0000313" key="5">
    <source>
        <dbReference type="Proteomes" id="UP000628710"/>
    </source>
</evidence>
<dbReference type="InterPro" id="IPR003869">
    <property type="entry name" value="Polysac_CapD-like"/>
</dbReference>
<feature type="transmembrane region" description="Helical" evidence="2">
    <location>
        <begin position="21"/>
        <end position="39"/>
    </location>
</feature>
<proteinExistence type="inferred from homology"/>
<gene>
    <name evidence="4" type="ORF">I8J31_08950</name>
</gene>
<dbReference type="PANTHER" id="PTHR43318">
    <property type="entry name" value="UDP-N-ACETYLGLUCOSAMINE 4,6-DEHYDRATASE"/>
    <property type="match status" value="1"/>
</dbReference>
<keyword evidence="2" id="KW-0472">Membrane</keyword>
<feature type="domain" description="Polysaccharide biosynthesis protein CapD-like" evidence="3">
    <location>
        <begin position="284"/>
        <end position="585"/>
    </location>
</feature>
<evidence type="ECO:0000313" key="4">
    <source>
        <dbReference type="EMBL" id="MBJ7537797.1"/>
    </source>
</evidence>
<dbReference type="AlphaFoldDB" id="A0A934JT14"/>
<keyword evidence="2" id="KW-0812">Transmembrane</keyword>
<feature type="transmembrane region" description="Helical" evidence="2">
    <location>
        <begin position="79"/>
        <end position="104"/>
    </location>
</feature>
<accession>A0A934JT14</accession>
<comment type="similarity">
    <text evidence="1">Belongs to the polysaccharide synthase family.</text>
</comment>
<protein>
    <submittedName>
        <fullName evidence="4">Polysaccharide biosynthesis protein</fullName>
    </submittedName>
</protein>